<dbReference type="PANTHER" id="PTHR10961">
    <property type="entry name" value="PEROXISOMAL SARCOSINE OXIDASE"/>
    <property type="match status" value="1"/>
</dbReference>
<evidence type="ECO:0000256" key="2">
    <source>
        <dbReference type="ARBA" id="ARBA00010989"/>
    </source>
</evidence>
<gene>
    <name evidence="7" type="ORF">B0T10DRAFT_197632</name>
</gene>
<dbReference type="GO" id="GO:0050660">
    <property type="term" value="F:flavin adenine dinucleotide binding"/>
    <property type="evidence" value="ECO:0007669"/>
    <property type="project" value="InterPro"/>
</dbReference>
<comment type="caution">
    <text evidence="7">The sequence shown here is derived from an EMBL/GenBank/DDBJ whole genome shotgun (WGS) entry which is preliminary data.</text>
</comment>
<proteinExistence type="inferred from homology"/>
<dbReference type="SUPFAM" id="SSF51905">
    <property type="entry name" value="FAD/NAD(P)-binding domain"/>
    <property type="match status" value="1"/>
</dbReference>
<dbReference type="GO" id="GO:0008115">
    <property type="term" value="F:sarcosine oxidase activity"/>
    <property type="evidence" value="ECO:0007669"/>
    <property type="project" value="TreeGrafter"/>
</dbReference>
<comment type="cofactor">
    <cofactor evidence="1">
        <name>FAD</name>
        <dbReference type="ChEBI" id="CHEBI:57692"/>
    </cofactor>
</comment>
<dbReference type="EMBL" id="JAGPYM010000034">
    <property type="protein sequence ID" value="KAH6876616.1"/>
    <property type="molecule type" value="Genomic_DNA"/>
</dbReference>
<dbReference type="InterPro" id="IPR045170">
    <property type="entry name" value="MTOX"/>
</dbReference>
<evidence type="ECO:0000256" key="5">
    <source>
        <dbReference type="ARBA" id="ARBA00023002"/>
    </source>
</evidence>
<accession>A0A9P8VU89</accession>
<comment type="similarity">
    <text evidence="2">Belongs to the MSOX/MTOX family.</text>
</comment>
<organism evidence="7 8">
    <name type="scientific">Thelonectria olida</name>
    <dbReference type="NCBI Taxonomy" id="1576542"/>
    <lineage>
        <taxon>Eukaryota</taxon>
        <taxon>Fungi</taxon>
        <taxon>Dikarya</taxon>
        <taxon>Ascomycota</taxon>
        <taxon>Pezizomycotina</taxon>
        <taxon>Sordariomycetes</taxon>
        <taxon>Hypocreomycetidae</taxon>
        <taxon>Hypocreales</taxon>
        <taxon>Nectriaceae</taxon>
        <taxon>Thelonectria</taxon>
    </lineage>
</organism>
<dbReference type="Pfam" id="PF01266">
    <property type="entry name" value="DAO"/>
    <property type="match status" value="1"/>
</dbReference>
<dbReference type="PANTHER" id="PTHR10961:SF24">
    <property type="entry name" value="HYPOTHETICAL FRUCTOSYL AMINE:OXYGEN OXIDOREDUCTASE (EUROFUNG)"/>
    <property type="match status" value="1"/>
</dbReference>
<dbReference type="InterPro" id="IPR006076">
    <property type="entry name" value="FAD-dep_OxRdtase"/>
</dbReference>
<evidence type="ECO:0000313" key="7">
    <source>
        <dbReference type="EMBL" id="KAH6876616.1"/>
    </source>
</evidence>
<dbReference type="GO" id="GO:0051698">
    <property type="term" value="F:saccharopine oxidase activity"/>
    <property type="evidence" value="ECO:0007669"/>
    <property type="project" value="TreeGrafter"/>
</dbReference>
<dbReference type="Gene3D" id="3.50.50.60">
    <property type="entry name" value="FAD/NAD(P)-binding domain"/>
    <property type="match status" value="1"/>
</dbReference>
<reference evidence="7 8" key="1">
    <citation type="journal article" date="2021" name="Nat. Commun.">
        <title>Genetic determinants of endophytism in the Arabidopsis root mycobiome.</title>
        <authorList>
            <person name="Mesny F."/>
            <person name="Miyauchi S."/>
            <person name="Thiergart T."/>
            <person name="Pickel B."/>
            <person name="Atanasova L."/>
            <person name="Karlsson M."/>
            <person name="Huettel B."/>
            <person name="Barry K.W."/>
            <person name="Haridas S."/>
            <person name="Chen C."/>
            <person name="Bauer D."/>
            <person name="Andreopoulos W."/>
            <person name="Pangilinan J."/>
            <person name="LaButti K."/>
            <person name="Riley R."/>
            <person name="Lipzen A."/>
            <person name="Clum A."/>
            <person name="Drula E."/>
            <person name="Henrissat B."/>
            <person name="Kohler A."/>
            <person name="Grigoriev I.V."/>
            <person name="Martin F.M."/>
            <person name="Hacquard S."/>
        </authorList>
    </citation>
    <scope>NUCLEOTIDE SEQUENCE [LARGE SCALE GENOMIC DNA]</scope>
    <source>
        <strain evidence="7 8">MPI-CAGE-CH-0241</strain>
    </source>
</reference>
<feature type="domain" description="FAD dependent oxidoreductase" evidence="6">
    <location>
        <begin position="11"/>
        <end position="380"/>
    </location>
</feature>
<keyword evidence="4" id="KW-0274">FAD</keyword>
<dbReference type="InterPro" id="IPR036188">
    <property type="entry name" value="FAD/NAD-bd_sf"/>
</dbReference>
<evidence type="ECO:0000256" key="1">
    <source>
        <dbReference type="ARBA" id="ARBA00001974"/>
    </source>
</evidence>
<sequence>MASELHKDSNILIVGGGTWGCSTALHLARRGYVNVTVLDGHPIPSAISAGNDVNKIVETALPTDGQDEESVRQALRAAAGHGWANDPVFSPYYHDTGLIIAASTPEGLKHVLEEEIGSQADDFTKLSTAQDFKDTMPRGVLTGDFTDWKGFYKPKGAGWTHARKSLESAYNEAKRLGVTFIAGPHEGQVLNLIHIEGDVRGAKTADGREHVADRVILTAGASAALLLDLENQVRPTAWTLGHIQMTPEEAKLYKNLPVLFNVERGFFMEPDEDLNQLKFCDEHPGYCNWMQDPRAKIPTSVPFAKHQVPLQSERRMRQFLKDIMPHLAERPLVHARICWCADTRDRNFLITYHPRHPSLVVASGDSGMGFMQIPSIGGFISDCLESKLEPRFAKFWRWRPETVPEFWGDDPLDRYGAENKMMDLQAAAAEGWTNIDEASKS</sequence>
<dbReference type="Gene3D" id="3.30.9.10">
    <property type="entry name" value="D-Amino Acid Oxidase, subunit A, domain 2"/>
    <property type="match status" value="1"/>
</dbReference>
<evidence type="ECO:0000313" key="8">
    <source>
        <dbReference type="Proteomes" id="UP000777438"/>
    </source>
</evidence>
<evidence type="ECO:0000256" key="4">
    <source>
        <dbReference type="ARBA" id="ARBA00022827"/>
    </source>
</evidence>
<name>A0A9P8VU89_9HYPO</name>
<dbReference type="OrthoDB" id="2219495at2759"/>
<keyword evidence="3" id="KW-0285">Flavoprotein</keyword>
<keyword evidence="5" id="KW-0560">Oxidoreductase</keyword>
<protein>
    <submittedName>
        <fullName evidence="7">FAD dependent oxidoreductase</fullName>
    </submittedName>
</protein>
<dbReference type="AlphaFoldDB" id="A0A9P8VU89"/>
<evidence type="ECO:0000256" key="3">
    <source>
        <dbReference type="ARBA" id="ARBA00022630"/>
    </source>
</evidence>
<dbReference type="Proteomes" id="UP000777438">
    <property type="component" value="Unassembled WGS sequence"/>
</dbReference>
<keyword evidence="8" id="KW-1185">Reference proteome</keyword>
<evidence type="ECO:0000259" key="6">
    <source>
        <dbReference type="Pfam" id="PF01266"/>
    </source>
</evidence>